<gene>
    <name evidence="1" type="ORF">D0T90_02680</name>
</gene>
<dbReference type="AlphaFoldDB" id="A0A5P3MRW8"/>
<evidence type="ECO:0000313" key="2">
    <source>
        <dbReference type="Proteomes" id="UP000325536"/>
    </source>
</evidence>
<name>A0A5P3MRW8_NEIAN</name>
<organism evidence="1 2">
    <name type="scientific">Neisseria animalis</name>
    <dbReference type="NCBI Taxonomy" id="492"/>
    <lineage>
        <taxon>Bacteria</taxon>
        <taxon>Pseudomonadati</taxon>
        <taxon>Pseudomonadota</taxon>
        <taxon>Betaproteobacteria</taxon>
        <taxon>Neisseriales</taxon>
        <taxon>Neisseriaceae</taxon>
        <taxon>Neisseria</taxon>
    </lineage>
</organism>
<dbReference type="EMBL" id="CP031699">
    <property type="protein sequence ID" value="QEY23541.1"/>
    <property type="molecule type" value="Genomic_DNA"/>
</dbReference>
<proteinExistence type="predicted"/>
<dbReference type="RefSeq" id="WP_123795586.1">
    <property type="nucleotide sequence ID" value="NZ_CP031699.1"/>
</dbReference>
<dbReference type="KEGG" id="naq:D0T90_02680"/>
<dbReference type="InterPro" id="IPR009363">
    <property type="entry name" value="Phage_Mu_Gp16"/>
</dbReference>
<reference evidence="1 2" key="1">
    <citation type="submission" date="2018-08" db="EMBL/GenBank/DDBJ databases">
        <title>Neisseria animalis ATCC 49930 complete genome.</title>
        <authorList>
            <person name="Veseli I.A."/>
            <person name="Mascarenhas dos Santos A.C."/>
            <person name="Buttler R."/>
            <person name="Pombert J.-F."/>
        </authorList>
    </citation>
    <scope>NUCLEOTIDE SEQUENCE [LARGE SCALE GENOMIC DNA]</scope>
    <source>
        <strain evidence="1 2">ATCC 49930</strain>
    </source>
</reference>
<protein>
    <submittedName>
        <fullName evidence="1">Regulatory protein GemA</fullName>
    </submittedName>
</protein>
<dbReference type="OrthoDB" id="5460653at2"/>
<accession>A0A5P3MRW8</accession>
<dbReference type="Proteomes" id="UP000325536">
    <property type="component" value="Chromosome"/>
</dbReference>
<sequence length="152" mass="16969">METATQKRSRLIKLLHVAKPKLMMADGDYRCLLANVSQGKTSSTKLSLEELELALRAMKARGFVVAVKPQGSRADIPVFEPQEDMAGQVKKIRALWLELHCLGAVRNPSELALAKFVKRMTGVDYQGWLDVDNASRVIEHLKKWVLRVGGTV</sequence>
<evidence type="ECO:0000313" key="1">
    <source>
        <dbReference type="EMBL" id="QEY23541.1"/>
    </source>
</evidence>
<keyword evidence="2" id="KW-1185">Reference proteome</keyword>
<dbReference type="Pfam" id="PF06252">
    <property type="entry name" value="GemA"/>
    <property type="match status" value="1"/>
</dbReference>